<keyword evidence="3" id="KW-1185">Reference proteome</keyword>
<comment type="caution">
    <text evidence="2">The sequence shown here is derived from an EMBL/GenBank/DDBJ whole genome shotgun (WGS) entry which is preliminary data.</text>
</comment>
<dbReference type="RefSeq" id="XP_020132730.1">
    <property type="nucleotide sequence ID" value="XM_020270459.1"/>
</dbReference>
<dbReference type="Proteomes" id="UP000183809">
    <property type="component" value="Unassembled WGS sequence"/>
</dbReference>
<organism evidence="2 3">
    <name type="scientific">Diplodia corticola</name>
    <dbReference type="NCBI Taxonomy" id="236234"/>
    <lineage>
        <taxon>Eukaryota</taxon>
        <taxon>Fungi</taxon>
        <taxon>Dikarya</taxon>
        <taxon>Ascomycota</taxon>
        <taxon>Pezizomycotina</taxon>
        <taxon>Dothideomycetes</taxon>
        <taxon>Dothideomycetes incertae sedis</taxon>
        <taxon>Botryosphaeriales</taxon>
        <taxon>Botryosphaeriaceae</taxon>
        <taxon>Diplodia</taxon>
    </lineage>
</organism>
<proteinExistence type="predicted"/>
<accession>A0A1J9R4T0</accession>
<protein>
    <submittedName>
        <fullName evidence="2">Uncharacterized protein</fullName>
    </submittedName>
</protein>
<feature type="region of interest" description="Disordered" evidence="1">
    <location>
        <begin position="96"/>
        <end position="197"/>
    </location>
</feature>
<dbReference type="EMBL" id="MNUE01000011">
    <property type="protein sequence ID" value="OJD36470.1"/>
    <property type="molecule type" value="Genomic_DNA"/>
</dbReference>
<reference evidence="2 3" key="1">
    <citation type="submission" date="2016-10" db="EMBL/GenBank/DDBJ databases">
        <title>Proteomics and genomics reveal pathogen-plant mechanisms compatible with a hemibiotrophic lifestyle of Diplodia corticola.</title>
        <authorList>
            <person name="Fernandes I."/>
            <person name="De Jonge R."/>
            <person name="Van De Peer Y."/>
            <person name="Devreese B."/>
            <person name="Alves A."/>
            <person name="Esteves A.C."/>
        </authorList>
    </citation>
    <scope>NUCLEOTIDE SEQUENCE [LARGE SCALE GENOMIC DNA]</scope>
    <source>
        <strain evidence="2 3">CBS 112549</strain>
    </source>
</reference>
<dbReference type="OrthoDB" id="3945910at2759"/>
<dbReference type="GeneID" id="31010718"/>
<feature type="region of interest" description="Disordered" evidence="1">
    <location>
        <begin position="231"/>
        <end position="370"/>
    </location>
</feature>
<feature type="compositionally biased region" description="Low complexity" evidence="1">
    <location>
        <begin position="238"/>
        <end position="249"/>
    </location>
</feature>
<feature type="compositionally biased region" description="Low complexity" evidence="1">
    <location>
        <begin position="554"/>
        <end position="565"/>
    </location>
</feature>
<feature type="compositionally biased region" description="Acidic residues" evidence="1">
    <location>
        <begin position="532"/>
        <end position="549"/>
    </location>
</feature>
<name>A0A1J9R4T0_9PEZI</name>
<evidence type="ECO:0000256" key="1">
    <source>
        <dbReference type="SAM" id="MobiDB-lite"/>
    </source>
</evidence>
<feature type="region of interest" description="Disordered" evidence="1">
    <location>
        <begin position="509"/>
        <end position="576"/>
    </location>
</feature>
<dbReference type="AlphaFoldDB" id="A0A1J9R4T0"/>
<feature type="compositionally biased region" description="Low complexity" evidence="1">
    <location>
        <begin position="156"/>
        <end position="185"/>
    </location>
</feature>
<gene>
    <name evidence="2" type="ORF">BKCO1_1100098</name>
</gene>
<evidence type="ECO:0000313" key="3">
    <source>
        <dbReference type="Proteomes" id="UP000183809"/>
    </source>
</evidence>
<sequence>MPSVRVPSTRERIIIAANLLFAPGAPTFATSSSRFDIVACTARDRRGIQIKLQQWHRVGNTSLRCVVALHGPVRNSYWDALNALAEELDRMVAESAAHHQQTFTPVRDETPRPVRITRMTGTNKNSSRSSSPRTPTRTRRPESQTSSTRAAPSNLTPRATSASTATHSPRSRSSSTSSTSTIRPSTAPPGPIHPHSELETLSRMPTALLPPIPTSLTPKRSLTTRLTPFLRRQRDSRQQQQQPQMQNAQEQHHHQLHPAMEQQQHRKPSTLHRLGSLIKPSNKEHQQSSETPSTPPCYTLAPDQGPSPSPSPSPPKYRLRVGEGGEQLTTMMTGMGVSSPAPPQLPTTGRPRGPRELPQLSTGDRRTSQQRQLERLFLDRQGGPAMRLVQEESSEWRRAPSLSSTLPWRDNSRRGQQQQRQAAVVRPWTGMAPRDAEVGTAKNPARTTNTTTAESALSNGNNNTIRLQRKPVAAGNSGVFAPASSPPKETTSTVWDEITQLEEQLKMDQQQDLLRHEAEGRRRRRATYLMSDEGDEDSKGDEWEDEGDGEAWQHHLSPQLQLQHQPARRSDKQHHP</sequence>
<feature type="region of interest" description="Disordered" evidence="1">
    <location>
        <begin position="390"/>
        <end position="424"/>
    </location>
</feature>
<evidence type="ECO:0000313" key="2">
    <source>
        <dbReference type="EMBL" id="OJD36470.1"/>
    </source>
</evidence>
<feature type="compositionally biased region" description="Low complexity" evidence="1">
    <location>
        <begin position="126"/>
        <end position="135"/>
    </location>
</feature>
<feature type="compositionally biased region" description="Pro residues" evidence="1">
    <location>
        <begin position="305"/>
        <end position="315"/>
    </location>
</feature>